<feature type="compositionally biased region" description="Basic and acidic residues" evidence="1">
    <location>
        <begin position="323"/>
        <end position="337"/>
    </location>
</feature>
<proteinExistence type="predicted"/>
<evidence type="ECO:0000313" key="3">
    <source>
        <dbReference type="Proteomes" id="UP001500683"/>
    </source>
</evidence>
<dbReference type="RefSeq" id="WP_344938899.1">
    <property type="nucleotide sequence ID" value="NZ_BAAAZG010000001.1"/>
</dbReference>
<gene>
    <name evidence="2" type="ORF">GCM10022214_00050</name>
</gene>
<evidence type="ECO:0000313" key="2">
    <source>
        <dbReference type="EMBL" id="GAA4053566.1"/>
    </source>
</evidence>
<keyword evidence="3" id="KW-1185">Reference proteome</keyword>
<protein>
    <submittedName>
        <fullName evidence="2">Uncharacterized protein</fullName>
    </submittedName>
</protein>
<dbReference type="Proteomes" id="UP001500683">
    <property type="component" value="Unassembled WGS sequence"/>
</dbReference>
<comment type="caution">
    <text evidence="2">The sequence shown here is derived from an EMBL/GenBank/DDBJ whole genome shotgun (WGS) entry which is preliminary data.</text>
</comment>
<accession>A0ABP7UV04</accession>
<sequence length="432" mass="47059">MAAHSPHDYSSGQIGIDFSTGHDSTTLQERFNPFVAPIAVDAGAVTKNSRALEIARAVYAAFGDLDSGTGLTRGELISACVPQFSADEVGSRINVFISTGMLLSNDGPDRQHQVRYRINDMSAVALLVFGRLDREGGIQEIALLLSRTTREIEDGLLDEAEVSERITQARHALTITTANLLRLVRSRTIEELLDKRRSQRAAADLLNEAKALVTVVADRFHQLMGAGQRLIRAASHYCEAISELWDRLVSLASTRRDFSMLSPEQYRTAAQRSSAGQLSEVFSRTVFDPPTLTTSVGNLIDAVDQYRPRPARRRPPPSTATTSDRDPIEEAQQRSERARARRIATMEIALQGGDEADLTSIIRAAGWPAAVKIVVDVLLASAAPGSPLTATLSTAILTDPVAEVTYVTPIEISRVLPQSSPMELTTTDDSRR</sequence>
<name>A0ABP7UV04_9ACTN</name>
<dbReference type="EMBL" id="BAAAZG010000001">
    <property type="protein sequence ID" value="GAA4053566.1"/>
    <property type="molecule type" value="Genomic_DNA"/>
</dbReference>
<feature type="region of interest" description="Disordered" evidence="1">
    <location>
        <begin position="303"/>
        <end position="337"/>
    </location>
</feature>
<organism evidence="2 3">
    <name type="scientific">Actinomadura miaoliensis</name>
    <dbReference type="NCBI Taxonomy" id="430685"/>
    <lineage>
        <taxon>Bacteria</taxon>
        <taxon>Bacillati</taxon>
        <taxon>Actinomycetota</taxon>
        <taxon>Actinomycetes</taxon>
        <taxon>Streptosporangiales</taxon>
        <taxon>Thermomonosporaceae</taxon>
        <taxon>Actinomadura</taxon>
    </lineage>
</organism>
<evidence type="ECO:0000256" key="1">
    <source>
        <dbReference type="SAM" id="MobiDB-lite"/>
    </source>
</evidence>
<reference evidence="3" key="1">
    <citation type="journal article" date="2019" name="Int. J. Syst. Evol. Microbiol.">
        <title>The Global Catalogue of Microorganisms (GCM) 10K type strain sequencing project: providing services to taxonomists for standard genome sequencing and annotation.</title>
        <authorList>
            <consortium name="The Broad Institute Genomics Platform"/>
            <consortium name="The Broad Institute Genome Sequencing Center for Infectious Disease"/>
            <person name="Wu L."/>
            <person name="Ma J."/>
        </authorList>
    </citation>
    <scope>NUCLEOTIDE SEQUENCE [LARGE SCALE GENOMIC DNA]</scope>
    <source>
        <strain evidence="3">JCM 16702</strain>
    </source>
</reference>